<keyword evidence="2" id="KW-1185">Reference proteome</keyword>
<comment type="caution">
    <text evidence="1">The sequence shown here is derived from an EMBL/GenBank/DDBJ whole genome shotgun (WGS) entry which is preliminary data.</text>
</comment>
<dbReference type="RefSeq" id="WP_210510614.1">
    <property type="nucleotide sequence ID" value="NZ_JAFIDN010000002.1"/>
</dbReference>
<organism evidence="1 2">
    <name type="scientific">Natronogracilivirga saccharolytica</name>
    <dbReference type="NCBI Taxonomy" id="2812953"/>
    <lineage>
        <taxon>Bacteria</taxon>
        <taxon>Pseudomonadati</taxon>
        <taxon>Balneolota</taxon>
        <taxon>Balneolia</taxon>
        <taxon>Balneolales</taxon>
        <taxon>Cyclonatronaceae</taxon>
        <taxon>Natronogracilivirga</taxon>
    </lineage>
</organism>
<name>A0A8J7UUT9_9BACT</name>
<evidence type="ECO:0000313" key="1">
    <source>
        <dbReference type="EMBL" id="MBP3191821.1"/>
    </source>
</evidence>
<proteinExistence type="predicted"/>
<reference evidence="1" key="1">
    <citation type="submission" date="2021-02" db="EMBL/GenBank/DDBJ databases">
        <title>Natronogracilivirga saccharolytica gen. nov. sp. nov. a new anaerobic, haloalkiliphilic carbohydrate-fermenting bacterium from soda lake and proposing of Cyclonatronumiaceae fam. nov. in the phylum Balneolaeota.</title>
        <authorList>
            <person name="Zhilina T.N."/>
            <person name="Sorokin D.Y."/>
            <person name="Zavarzina D.G."/>
            <person name="Toshchakov S.V."/>
            <person name="Kublanov I.V."/>
        </authorList>
    </citation>
    <scope>NUCLEOTIDE SEQUENCE</scope>
    <source>
        <strain evidence="1">Z-1702</strain>
    </source>
</reference>
<protein>
    <submittedName>
        <fullName evidence="1">Uncharacterized protein</fullName>
    </submittedName>
</protein>
<sequence length="328" mass="37650">MPDARSELPGIDCGDQRSSMHFRHPPTGISGIIRPAVQLLLLVAALVLAPEAGAQRHAARSLIINPLLDDRNHLPDMDVRAFHTFGGWAGFGNFPLSSDDHHLWYQDLGGYVELWRQGDTSSMLLTGQIQFLADPHNDINFNPRAIFWEEGLLYTTRLSPGFLQLGFMHRCKHDIDNLDIGRERSLIFSSMILRYQHLGSLLREDDLMMMLGFEQYVITWDRRTPRELEETGPDWNDLQNMATLHMHWHANPQEESLFAETRLQLINMEDRLRLNRSASVGWRFPRSGGEFRLVLSYEYLHDSGIPAEPEEAHLLTLGIRANSPFVFR</sequence>
<gene>
    <name evidence="1" type="ORF">NATSA_04000</name>
</gene>
<dbReference type="EMBL" id="JAFIDN010000002">
    <property type="protein sequence ID" value="MBP3191821.1"/>
    <property type="molecule type" value="Genomic_DNA"/>
</dbReference>
<dbReference type="Proteomes" id="UP000673975">
    <property type="component" value="Unassembled WGS sequence"/>
</dbReference>
<evidence type="ECO:0000313" key="2">
    <source>
        <dbReference type="Proteomes" id="UP000673975"/>
    </source>
</evidence>
<dbReference type="AlphaFoldDB" id="A0A8J7UUT9"/>
<accession>A0A8J7UUT9</accession>